<comment type="caution">
    <text evidence="1">The sequence shown here is derived from an EMBL/GenBank/DDBJ whole genome shotgun (WGS) entry which is preliminary data.</text>
</comment>
<protein>
    <submittedName>
        <fullName evidence="1">Uncharacterized protein</fullName>
    </submittedName>
</protein>
<name>A0AAD7B0W8_9AGAR</name>
<evidence type="ECO:0000313" key="1">
    <source>
        <dbReference type="EMBL" id="KAJ7606207.1"/>
    </source>
</evidence>
<keyword evidence="2" id="KW-1185">Reference proteome</keyword>
<proteinExistence type="predicted"/>
<gene>
    <name evidence="1" type="ORF">FB45DRAFT_765778</name>
</gene>
<reference evidence="1" key="1">
    <citation type="submission" date="2023-03" db="EMBL/GenBank/DDBJ databases">
        <title>Massive genome expansion in bonnet fungi (Mycena s.s.) driven by repeated elements and novel gene families across ecological guilds.</title>
        <authorList>
            <consortium name="Lawrence Berkeley National Laboratory"/>
            <person name="Harder C.B."/>
            <person name="Miyauchi S."/>
            <person name="Viragh M."/>
            <person name="Kuo A."/>
            <person name="Thoen E."/>
            <person name="Andreopoulos B."/>
            <person name="Lu D."/>
            <person name="Skrede I."/>
            <person name="Drula E."/>
            <person name="Henrissat B."/>
            <person name="Morin E."/>
            <person name="Kohler A."/>
            <person name="Barry K."/>
            <person name="LaButti K."/>
            <person name="Morin E."/>
            <person name="Salamov A."/>
            <person name="Lipzen A."/>
            <person name="Mereny Z."/>
            <person name="Hegedus B."/>
            <person name="Baldrian P."/>
            <person name="Stursova M."/>
            <person name="Weitz H."/>
            <person name="Taylor A."/>
            <person name="Grigoriev I.V."/>
            <person name="Nagy L.G."/>
            <person name="Martin F."/>
            <person name="Kauserud H."/>
        </authorList>
    </citation>
    <scope>NUCLEOTIDE SEQUENCE</scope>
    <source>
        <strain evidence="1">9284</strain>
    </source>
</reference>
<evidence type="ECO:0000313" key="2">
    <source>
        <dbReference type="Proteomes" id="UP001221142"/>
    </source>
</evidence>
<dbReference type="EMBL" id="JARKIF010000061">
    <property type="protein sequence ID" value="KAJ7606207.1"/>
    <property type="molecule type" value="Genomic_DNA"/>
</dbReference>
<sequence length="115" mass="13378">MGQHPCSLERETLQNTKAELSELLNWVQRHTKCLPGYCQVKRKVPGQQEPRLVCRFDYPMECGQAATLGFDSKRRVRFEPRRNDPLLNNYNTGMMLAWRANIDIKPVMNSEAARK</sequence>
<accession>A0AAD7B0W8</accession>
<organism evidence="1 2">
    <name type="scientific">Roridomyces roridus</name>
    <dbReference type="NCBI Taxonomy" id="1738132"/>
    <lineage>
        <taxon>Eukaryota</taxon>
        <taxon>Fungi</taxon>
        <taxon>Dikarya</taxon>
        <taxon>Basidiomycota</taxon>
        <taxon>Agaricomycotina</taxon>
        <taxon>Agaricomycetes</taxon>
        <taxon>Agaricomycetidae</taxon>
        <taxon>Agaricales</taxon>
        <taxon>Marasmiineae</taxon>
        <taxon>Mycenaceae</taxon>
        <taxon>Roridomyces</taxon>
    </lineage>
</organism>
<dbReference type="AlphaFoldDB" id="A0AAD7B0W8"/>
<dbReference type="Proteomes" id="UP001221142">
    <property type="component" value="Unassembled WGS sequence"/>
</dbReference>